<comment type="caution">
    <text evidence="1">The sequence shown here is derived from an EMBL/GenBank/DDBJ whole genome shotgun (WGS) entry which is preliminary data.</text>
</comment>
<dbReference type="EMBL" id="CAJPIN010011921">
    <property type="protein sequence ID" value="CAG2060274.1"/>
    <property type="molecule type" value="Genomic_DNA"/>
</dbReference>
<sequence>MKLCLRDIDSNVRHSDMILKVSEEVSSATRDGVEKHIFESDEIYVRVGSTKWNHGGQIYDVDDRLRHQKYVTYGIKDIAIIKV</sequence>
<feature type="non-terminal residue" evidence="1">
    <location>
        <position position="83"/>
    </location>
</feature>
<evidence type="ECO:0000313" key="2">
    <source>
        <dbReference type="Proteomes" id="UP001153148"/>
    </source>
</evidence>
<proteinExistence type="predicted"/>
<protein>
    <submittedName>
        <fullName evidence="1">Uncharacterized protein</fullName>
    </submittedName>
</protein>
<evidence type="ECO:0000313" key="1">
    <source>
        <dbReference type="EMBL" id="CAG2060274.1"/>
    </source>
</evidence>
<reference evidence="1" key="1">
    <citation type="submission" date="2021-03" db="EMBL/GenBank/DDBJ databases">
        <authorList>
            <person name="Tran Van P."/>
        </authorList>
    </citation>
    <scope>NUCLEOTIDE SEQUENCE</scope>
</reference>
<dbReference type="SUPFAM" id="SSF50494">
    <property type="entry name" value="Trypsin-like serine proteases"/>
    <property type="match status" value="1"/>
</dbReference>
<accession>A0ABN7NWY4</accession>
<dbReference type="Proteomes" id="UP001153148">
    <property type="component" value="Unassembled WGS sequence"/>
</dbReference>
<keyword evidence="2" id="KW-1185">Reference proteome</keyword>
<dbReference type="InterPro" id="IPR009003">
    <property type="entry name" value="Peptidase_S1_PA"/>
</dbReference>
<gene>
    <name evidence="1" type="ORF">TPAB3V08_LOCUS7232</name>
</gene>
<organism evidence="1 2">
    <name type="scientific">Timema podura</name>
    <name type="common">Walking stick</name>
    <dbReference type="NCBI Taxonomy" id="61482"/>
    <lineage>
        <taxon>Eukaryota</taxon>
        <taxon>Metazoa</taxon>
        <taxon>Ecdysozoa</taxon>
        <taxon>Arthropoda</taxon>
        <taxon>Hexapoda</taxon>
        <taxon>Insecta</taxon>
        <taxon>Pterygota</taxon>
        <taxon>Neoptera</taxon>
        <taxon>Polyneoptera</taxon>
        <taxon>Phasmatodea</taxon>
        <taxon>Timematodea</taxon>
        <taxon>Timematoidea</taxon>
        <taxon>Timematidae</taxon>
        <taxon>Timema</taxon>
    </lineage>
</organism>
<name>A0ABN7NWY4_TIMPD</name>